<name>A0ABU9X3G6_9MICC</name>
<keyword evidence="4 6" id="KW-0472">Membrane</keyword>
<feature type="region of interest" description="Disordered" evidence="5">
    <location>
        <begin position="1"/>
        <end position="26"/>
    </location>
</feature>
<dbReference type="Pfam" id="PF13515">
    <property type="entry name" value="FUSC_2"/>
    <property type="match status" value="1"/>
</dbReference>
<evidence type="ECO:0000256" key="6">
    <source>
        <dbReference type="SAM" id="Phobius"/>
    </source>
</evidence>
<comment type="subcellular location">
    <subcellularLocation>
        <location evidence="1">Membrane</location>
        <topology evidence="1">Multi-pass membrane protein</topology>
    </subcellularLocation>
</comment>
<evidence type="ECO:0000256" key="3">
    <source>
        <dbReference type="ARBA" id="ARBA00022989"/>
    </source>
</evidence>
<feature type="transmembrane region" description="Helical" evidence="6">
    <location>
        <begin position="97"/>
        <end position="115"/>
    </location>
</feature>
<keyword evidence="9" id="KW-1185">Reference proteome</keyword>
<evidence type="ECO:0000256" key="1">
    <source>
        <dbReference type="ARBA" id="ARBA00004141"/>
    </source>
</evidence>
<evidence type="ECO:0000259" key="7">
    <source>
        <dbReference type="Pfam" id="PF13515"/>
    </source>
</evidence>
<gene>
    <name evidence="8" type="ORF">ABCQ75_08815</name>
</gene>
<dbReference type="InterPro" id="IPR049453">
    <property type="entry name" value="Memb_transporter_dom"/>
</dbReference>
<protein>
    <submittedName>
        <fullName evidence="8">FUSC family protein</fullName>
    </submittedName>
</protein>
<keyword evidence="3 6" id="KW-1133">Transmembrane helix</keyword>
<feature type="compositionally biased region" description="Polar residues" evidence="5">
    <location>
        <begin position="1"/>
        <end position="15"/>
    </location>
</feature>
<keyword evidence="2 6" id="KW-0812">Transmembrane</keyword>
<evidence type="ECO:0000313" key="8">
    <source>
        <dbReference type="EMBL" id="MEN2744643.1"/>
    </source>
</evidence>
<evidence type="ECO:0000256" key="5">
    <source>
        <dbReference type="SAM" id="MobiDB-lite"/>
    </source>
</evidence>
<dbReference type="EMBL" id="JBDFRB010000006">
    <property type="protein sequence ID" value="MEN2744643.1"/>
    <property type="molecule type" value="Genomic_DNA"/>
</dbReference>
<feature type="transmembrane region" description="Helical" evidence="6">
    <location>
        <begin position="167"/>
        <end position="188"/>
    </location>
</feature>
<proteinExistence type="predicted"/>
<reference evidence="8 9" key="1">
    <citation type="submission" date="2024-05" db="EMBL/GenBank/DDBJ databases">
        <title>Sinomonas sp. nov., isolated from a waste landfill.</title>
        <authorList>
            <person name="Zhao Y."/>
        </authorList>
    </citation>
    <scope>NUCLEOTIDE SEQUENCE [LARGE SCALE GENOMIC DNA]</scope>
    <source>
        <strain evidence="8 9">CCTCC AB2014300</strain>
    </source>
</reference>
<feature type="transmembrane region" description="Helical" evidence="6">
    <location>
        <begin position="46"/>
        <end position="67"/>
    </location>
</feature>
<evidence type="ECO:0000256" key="4">
    <source>
        <dbReference type="ARBA" id="ARBA00023136"/>
    </source>
</evidence>
<sequence length="399" mass="41780">MPATPNTPHVPSSVPTPDGTVGPPRSSRVAHAALAGFREAVARWRLVLAGKTALAAGLAWMVAFTLPGPAAQYPYYAPLGALVSMYPTVADSLRKGMQSLLGLTLGIGVAIAVGALTETNALSIALVIGLGVVLGGLPRMGTASDWVPMAALFVLVIGGESPDDFSLGYLLQMAVGVAIGFAVNWLILPPLHYAGITPAFARLRHALAEQLDDMAAALTEPWPPDHESWAQRQGSLAATASAVRGAVQRAEESATANPRRRRRRRDLTADLADLQAVEKTTFHVQDITDVLRTAIWEDEKVIAVPPALASEVAQALECTGAALRAWGESDDDRRLIEEAGTASSALAESVRDAARRDEAVTGPASVAASLARMVDALRARVEDVADDGAEGDEGRARSG</sequence>
<evidence type="ECO:0000313" key="9">
    <source>
        <dbReference type="Proteomes" id="UP001422074"/>
    </source>
</evidence>
<feature type="domain" description="Integral membrane bound transporter" evidence="7">
    <location>
        <begin position="58"/>
        <end position="183"/>
    </location>
</feature>
<dbReference type="RefSeq" id="WP_345884809.1">
    <property type="nucleotide sequence ID" value="NZ_JBDFRB010000006.1"/>
</dbReference>
<evidence type="ECO:0000256" key="2">
    <source>
        <dbReference type="ARBA" id="ARBA00022692"/>
    </source>
</evidence>
<organism evidence="8 9">
    <name type="scientific">Sinomonas halotolerans</name>
    <dbReference type="NCBI Taxonomy" id="1644133"/>
    <lineage>
        <taxon>Bacteria</taxon>
        <taxon>Bacillati</taxon>
        <taxon>Actinomycetota</taxon>
        <taxon>Actinomycetes</taxon>
        <taxon>Micrococcales</taxon>
        <taxon>Micrococcaceae</taxon>
        <taxon>Sinomonas</taxon>
    </lineage>
</organism>
<dbReference type="Proteomes" id="UP001422074">
    <property type="component" value="Unassembled WGS sequence"/>
</dbReference>
<comment type="caution">
    <text evidence="8">The sequence shown here is derived from an EMBL/GenBank/DDBJ whole genome shotgun (WGS) entry which is preliminary data.</text>
</comment>
<accession>A0ABU9X3G6</accession>
<feature type="transmembrane region" description="Helical" evidence="6">
    <location>
        <begin position="121"/>
        <end position="137"/>
    </location>
</feature>